<dbReference type="PATRIC" id="fig|246196.56.peg.6584"/>
<organism evidence="5 6">
    <name type="scientific">Mycolicibacterium smegmatis (strain ATCC 700084 / mc(2)155)</name>
    <name type="common">Mycobacterium smegmatis</name>
    <dbReference type="NCBI Taxonomy" id="246196"/>
    <lineage>
        <taxon>Bacteria</taxon>
        <taxon>Bacillati</taxon>
        <taxon>Actinomycetota</taxon>
        <taxon>Actinomycetes</taxon>
        <taxon>Mycobacteriales</taxon>
        <taxon>Mycobacteriaceae</taxon>
        <taxon>Mycolicibacterium</taxon>
    </lineage>
</organism>
<evidence type="ECO:0000259" key="3">
    <source>
        <dbReference type="Pfam" id="PF10620"/>
    </source>
</evidence>
<dbReference type="InterPro" id="IPR048903">
    <property type="entry name" value="MdcG_N"/>
</dbReference>
<keyword evidence="1" id="KW-0808">Transferase</keyword>
<feature type="domain" description="Phosphoribosyl-dephospho-CoA transferase MdcG N-terminal" evidence="4">
    <location>
        <begin position="10"/>
        <end position="81"/>
    </location>
</feature>
<reference evidence="5 6" key="1">
    <citation type="journal article" date="2007" name="Genome Biol.">
        <title>Interrupted coding sequences in Mycobacterium smegmatis: authentic mutations or sequencing errors?</title>
        <authorList>
            <person name="Deshayes C."/>
            <person name="Perrodou E."/>
            <person name="Gallien S."/>
            <person name="Euphrasie D."/>
            <person name="Schaeffer C."/>
            <person name="Van-Dorsselaer A."/>
            <person name="Poch O."/>
            <person name="Lecompte O."/>
            <person name="Reyrat J.M."/>
        </authorList>
    </citation>
    <scope>NUCLEOTIDE SEQUENCE [LARGE SCALE GENOMIC DNA]</scope>
    <source>
        <strain evidence="6">ATCC 700084 / mc(2)155</strain>
    </source>
</reference>
<dbReference type="NCBIfam" id="NF002332">
    <property type="entry name" value="PRK01293.1"/>
    <property type="match status" value="1"/>
</dbReference>
<evidence type="ECO:0008006" key="7">
    <source>
        <dbReference type="Google" id="ProtNLM"/>
    </source>
</evidence>
<dbReference type="InterPro" id="IPR017557">
    <property type="entry name" value="Holo-ACP_synthase"/>
</dbReference>
<accession>I7GGK8</accession>
<dbReference type="NCBIfam" id="TIGR03135">
    <property type="entry name" value="malonate_mdcG"/>
    <property type="match status" value="1"/>
</dbReference>
<dbReference type="InterPro" id="IPR049180">
    <property type="entry name" value="MdcG_C"/>
</dbReference>
<evidence type="ECO:0000313" key="6">
    <source>
        <dbReference type="Proteomes" id="UP000006158"/>
    </source>
</evidence>
<gene>
    <name evidence="5" type="ordered locus">MSMEI_6453</name>
</gene>
<evidence type="ECO:0000313" key="5">
    <source>
        <dbReference type="EMBL" id="AFP42879.1"/>
    </source>
</evidence>
<dbReference type="Proteomes" id="UP000006158">
    <property type="component" value="Chromosome"/>
</dbReference>
<keyword evidence="2" id="KW-0548">Nucleotidyltransferase</keyword>
<sequence length="206" mass="21567">MVLAGMTGHRPHDLLRIADVARLSGDAPSWVAAALAVTPWVVVRRGRAASGRVAVGIRGTGRARRYGTEMHTSCVVESLSPPDLLSRAATLPDVPAAAALRGAADVLGPAGLPWGPTGSTGFTLATGHIAVTAASDLDLVVRVASLPPLDVLTDWHRAFERLPARVDCQIDLPAGALALAEVVKADRVLLKTRDGPVLVESHRLWP</sequence>
<evidence type="ECO:0000256" key="1">
    <source>
        <dbReference type="ARBA" id="ARBA00022679"/>
    </source>
</evidence>
<dbReference type="Pfam" id="PF10620">
    <property type="entry name" value="MdcG"/>
    <property type="match status" value="1"/>
</dbReference>
<name>I7GGK8_MYCS2</name>
<dbReference type="GO" id="GO:0016779">
    <property type="term" value="F:nucleotidyltransferase activity"/>
    <property type="evidence" value="ECO:0007669"/>
    <property type="project" value="UniProtKB-KW"/>
</dbReference>
<dbReference type="KEGG" id="msg:MSMEI_6453"/>
<evidence type="ECO:0000256" key="2">
    <source>
        <dbReference type="ARBA" id="ARBA00022695"/>
    </source>
</evidence>
<protein>
    <recommendedName>
        <fullName evidence="7">Phosphoribosyl-dephospho-CoA transferase</fullName>
    </recommendedName>
</protein>
<dbReference type="EMBL" id="CP001663">
    <property type="protein sequence ID" value="AFP42879.1"/>
    <property type="molecule type" value="Genomic_DNA"/>
</dbReference>
<feature type="domain" description="Phosphoribosyl-dephospho-CoA transferase MdcG C-terminal" evidence="3">
    <location>
        <begin position="86"/>
        <end position="201"/>
    </location>
</feature>
<dbReference type="Pfam" id="PF20866">
    <property type="entry name" value="MdcG_N"/>
    <property type="match status" value="1"/>
</dbReference>
<dbReference type="AlphaFoldDB" id="I7GGK8"/>
<evidence type="ECO:0000259" key="4">
    <source>
        <dbReference type="Pfam" id="PF20866"/>
    </source>
</evidence>
<proteinExistence type="predicted"/>
<reference evidence="5 6" key="2">
    <citation type="journal article" date="2009" name="Genome Res.">
        <title>Ortho-proteogenomics: multiple proteomes investigation through orthology and a new MS-based protocol.</title>
        <authorList>
            <person name="Gallien S."/>
            <person name="Perrodou E."/>
            <person name="Carapito C."/>
            <person name="Deshayes C."/>
            <person name="Reyrat J.M."/>
            <person name="Van Dorsselaer A."/>
            <person name="Poch O."/>
            <person name="Schaeffer C."/>
            <person name="Lecompte O."/>
        </authorList>
    </citation>
    <scope>NUCLEOTIDE SEQUENCE [LARGE SCALE GENOMIC DNA]</scope>
    <source>
        <strain evidence="6">ATCC 700084 / mc(2)155</strain>
    </source>
</reference>